<accession>A0A4R6ZNC6</accession>
<reference evidence="1 2" key="1">
    <citation type="submission" date="2019-03" db="EMBL/GenBank/DDBJ databases">
        <title>Genomic Encyclopedia of Type Strains, Phase III (KMG-III): the genomes of soil and plant-associated and newly described type strains.</title>
        <authorList>
            <person name="Whitman W."/>
        </authorList>
    </citation>
    <scope>NUCLEOTIDE SEQUENCE [LARGE SCALE GENOMIC DNA]</scope>
    <source>
        <strain evidence="1 2">CECT 7972</strain>
    </source>
</reference>
<organism evidence="1 2">
    <name type="scientific">Listeria rocourtiae</name>
    <dbReference type="NCBI Taxonomy" id="647910"/>
    <lineage>
        <taxon>Bacteria</taxon>
        <taxon>Bacillati</taxon>
        <taxon>Bacillota</taxon>
        <taxon>Bacilli</taxon>
        <taxon>Bacillales</taxon>
        <taxon>Listeriaceae</taxon>
        <taxon>Listeria</taxon>
    </lineage>
</organism>
<name>A0A4R6ZNC6_9LIST</name>
<comment type="caution">
    <text evidence="1">The sequence shown here is derived from an EMBL/GenBank/DDBJ whole genome shotgun (WGS) entry which is preliminary data.</text>
</comment>
<evidence type="ECO:0000313" key="2">
    <source>
        <dbReference type="Proteomes" id="UP000295558"/>
    </source>
</evidence>
<evidence type="ECO:0000313" key="1">
    <source>
        <dbReference type="EMBL" id="TDR53990.1"/>
    </source>
</evidence>
<gene>
    <name evidence="1" type="ORF">DFP96_10386</name>
</gene>
<dbReference type="AlphaFoldDB" id="A0A4R6ZNC6"/>
<dbReference type="OrthoDB" id="2361500at2"/>
<protein>
    <submittedName>
        <fullName evidence="1">Uncharacterized protein</fullName>
    </submittedName>
</protein>
<keyword evidence="2" id="KW-1185">Reference proteome</keyword>
<dbReference type="RefSeq" id="WP_036069521.1">
    <property type="nucleotide sequence ID" value="NZ_SNZK01000003.1"/>
</dbReference>
<proteinExistence type="predicted"/>
<dbReference type="EMBL" id="SNZK01000003">
    <property type="protein sequence ID" value="TDR53990.1"/>
    <property type="molecule type" value="Genomic_DNA"/>
</dbReference>
<sequence length="142" mass="16844">MPTVVTFINEHAEEVVNYWISTYYVNSDEYQLRRHDPSYMEAHRHETIALLKQALMNESSIAPNAKNMGEDRFDMRTSFKDALTNHMSFYRAINEFLIIHYKKRTLICTEEEIFDILLKFREYEATSLGELFAGYTSKEVIR</sequence>
<dbReference type="Proteomes" id="UP000295558">
    <property type="component" value="Unassembled WGS sequence"/>
</dbReference>